<keyword evidence="5 8" id="KW-0812">Transmembrane</keyword>
<keyword evidence="3" id="KW-1003">Cell membrane</keyword>
<dbReference type="GO" id="GO:0005886">
    <property type="term" value="C:plasma membrane"/>
    <property type="evidence" value="ECO:0007669"/>
    <property type="project" value="UniProtKB-SubCell"/>
</dbReference>
<feature type="transmembrane region" description="Helical" evidence="8">
    <location>
        <begin position="222"/>
        <end position="241"/>
    </location>
</feature>
<dbReference type="PRINTS" id="PR00812">
    <property type="entry name" value="BCTERIALGSPF"/>
</dbReference>
<feature type="domain" description="Type II secretion system protein GspF" evidence="9">
    <location>
        <begin position="272"/>
        <end position="394"/>
    </location>
</feature>
<protein>
    <recommendedName>
        <fullName evidence="9">Type II secretion system protein GspF domain-containing protein</fullName>
    </recommendedName>
</protein>
<comment type="subcellular location">
    <subcellularLocation>
        <location evidence="1">Cell inner membrane</location>
        <topology evidence="1">Multi-pass membrane protein</topology>
    </subcellularLocation>
</comment>
<feature type="domain" description="Type II secretion system protein GspF" evidence="9">
    <location>
        <begin position="69"/>
        <end position="192"/>
    </location>
</feature>
<evidence type="ECO:0000259" key="9">
    <source>
        <dbReference type="Pfam" id="PF00482"/>
    </source>
</evidence>
<gene>
    <name evidence="10" type="ORF">A2828_02940</name>
</gene>
<evidence type="ECO:0000256" key="3">
    <source>
        <dbReference type="ARBA" id="ARBA00022475"/>
    </source>
</evidence>
<evidence type="ECO:0000313" key="10">
    <source>
        <dbReference type="EMBL" id="OHA47362.1"/>
    </source>
</evidence>
<dbReference type="Gene3D" id="1.20.81.30">
    <property type="entry name" value="Type II secretion system (T2SS), domain F"/>
    <property type="match status" value="2"/>
</dbReference>
<evidence type="ECO:0000256" key="5">
    <source>
        <dbReference type="ARBA" id="ARBA00022692"/>
    </source>
</evidence>
<dbReference type="Proteomes" id="UP000178869">
    <property type="component" value="Unassembled WGS sequence"/>
</dbReference>
<evidence type="ECO:0000256" key="1">
    <source>
        <dbReference type="ARBA" id="ARBA00004429"/>
    </source>
</evidence>
<dbReference type="InterPro" id="IPR018076">
    <property type="entry name" value="T2SS_GspF_dom"/>
</dbReference>
<evidence type="ECO:0000256" key="4">
    <source>
        <dbReference type="ARBA" id="ARBA00022519"/>
    </source>
</evidence>
<dbReference type="InterPro" id="IPR003004">
    <property type="entry name" value="GspF/PilC"/>
</dbReference>
<keyword evidence="4" id="KW-0997">Cell inner membrane</keyword>
<comment type="caution">
    <text evidence="10">The sequence shown here is derived from an EMBL/GenBank/DDBJ whole genome shotgun (WGS) entry which is preliminary data.</text>
</comment>
<dbReference type="InterPro" id="IPR042094">
    <property type="entry name" value="T2SS_GspF_sf"/>
</dbReference>
<keyword evidence="6 8" id="KW-1133">Transmembrane helix</keyword>
<dbReference type="PANTHER" id="PTHR30012:SF0">
    <property type="entry name" value="TYPE II SECRETION SYSTEM PROTEIN F-RELATED"/>
    <property type="match status" value="1"/>
</dbReference>
<feature type="transmembrane region" description="Helical" evidence="8">
    <location>
        <begin position="375"/>
        <end position="396"/>
    </location>
</feature>
<dbReference type="PANTHER" id="PTHR30012">
    <property type="entry name" value="GENERAL SECRETION PATHWAY PROTEIN"/>
    <property type="match status" value="1"/>
</dbReference>
<keyword evidence="7 8" id="KW-0472">Membrane</keyword>
<reference evidence="10 11" key="1">
    <citation type="journal article" date="2016" name="Nat. Commun.">
        <title>Thousands of microbial genomes shed light on interconnected biogeochemical processes in an aquifer system.</title>
        <authorList>
            <person name="Anantharaman K."/>
            <person name="Brown C.T."/>
            <person name="Hug L.A."/>
            <person name="Sharon I."/>
            <person name="Castelle C.J."/>
            <person name="Probst A.J."/>
            <person name="Thomas B.C."/>
            <person name="Singh A."/>
            <person name="Wilkins M.J."/>
            <person name="Karaoz U."/>
            <person name="Brodie E.L."/>
            <person name="Williams K.H."/>
            <person name="Hubbard S.S."/>
            <person name="Banfield J.F."/>
        </authorList>
    </citation>
    <scope>NUCLEOTIDE SEQUENCE [LARGE SCALE GENOMIC DNA]</scope>
</reference>
<sequence>MSTYFYQARTTQGEIQTGVIEAGSHDAAVAVLQRHGLFITNLAETQSRSLFKKDFKLFERISRKELVNFSRQISVLFEARVPLVESVRTLGEQTKNLTFRKTLMAIATDVDSGKPFSEALSRFPKVFSPFYVNIIKSGEASGRLEEAFNYLADYLDREYALISKVRGAFIYPIFVFVVFVVVTAIMVVFIVPKLQDVLNESGQQFPLPTRVLIGLSGFARSYGIFLLLGLAIAGIMFFYYIKTKEGKVWWDAVSLRMPIFGNLLKNIYVARFSDNLGTLISSGLPIIQAIGITKNIVGNEMFARMLAEAEEAVKRGEMINTVVHGQWFVPGMVAEMIAVGEKTGKLDVILGHVARFFRREVDVAVENIVSLIEPILIVSLGLIVAVLVAAILLPIYNLASAF</sequence>
<feature type="transmembrane region" description="Helical" evidence="8">
    <location>
        <begin position="169"/>
        <end position="191"/>
    </location>
</feature>
<name>A0A1G2PIE0_9BACT</name>
<evidence type="ECO:0000256" key="7">
    <source>
        <dbReference type="ARBA" id="ARBA00023136"/>
    </source>
</evidence>
<dbReference type="FunFam" id="1.20.81.30:FF:000001">
    <property type="entry name" value="Type II secretion system protein F"/>
    <property type="match status" value="1"/>
</dbReference>
<evidence type="ECO:0000256" key="6">
    <source>
        <dbReference type="ARBA" id="ARBA00022989"/>
    </source>
</evidence>
<proteinExistence type="inferred from homology"/>
<evidence type="ECO:0000256" key="8">
    <source>
        <dbReference type="SAM" id="Phobius"/>
    </source>
</evidence>
<evidence type="ECO:0000256" key="2">
    <source>
        <dbReference type="ARBA" id="ARBA00005745"/>
    </source>
</evidence>
<dbReference type="Pfam" id="PF00482">
    <property type="entry name" value="T2SSF"/>
    <property type="match status" value="2"/>
</dbReference>
<dbReference type="AlphaFoldDB" id="A0A1G2PIE0"/>
<accession>A0A1G2PIE0</accession>
<comment type="similarity">
    <text evidence="2">Belongs to the GSP F family.</text>
</comment>
<dbReference type="EMBL" id="MHSR01000001">
    <property type="protein sequence ID" value="OHA47362.1"/>
    <property type="molecule type" value="Genomic_DNA"/>
</dbReference>
<organism evidence="10 11">
    <name type="scientific">Candidatus Terrybacteria bacterium RIFCSPHIGHO2_01_FULL_43_35</name>
    <dbReference type="NCBI Taxonomy" id="1802361"/>
    <lineage>
        <taxon>Bacteria</taxon>
        <taxon>Candidatus Terryibacteriota</taxon>
    </lineage>
</organism>
<evidence type="ECO:0000313" key="11">
    <source>
        <dbReference type="Proteomes" id="UP000178869"/>
    </source>
</evidence>